<accession>A0A654TI88</accession>
<dbReference type="Proteomes" id="UP000048289">
    <property type="component" value="Unassembled WGS sequence"/>
</dbReference>
<dbReference type="Proteomes" id="UP000046947">
    <property type="component" value="Unassembled WGS sequence"/>
</dbReference>
<reference evidence="3 4" key="1">
    <citation type="submission" date="2015-03" db="EMBL/GenBank/DDBJ databases">
        <authorList>
            <consortium name="Pathogen Informatics"/>
        </authorList>
    </citation>
    <scope>NUCLEOTIDE SEQUENCE [LARGE SCALE GENOMIC DNA]</scope>
    <source>
        <strain evidence="1 4">G09901357</strain>
        <strain evidence="2 3">H09601792</strain>
    </source>
</reference>
<evidence type="ECO:0000313" key="2">
    <source>
        <dbReference type="EMBL" id="CFE63352.1"/>
    </source>
</evidence>
<protein>
    <submittedName>
        <fullName evidence="1">Uncharacterized protein</fullName>
    </submittedName>
</protein>
<sequence>MPNAVAMTGNRNRRPETRAAIAGCNWNPPLRTMHDNDGNPSAAWALATANTTSERSPGVITAMPSVSRSNTWSAVIPAASTPITSRSRSATSPLTTAPFTACVNSATVGADSSGSSGTT</sequence>
<evidence type="ECO:0000313" key="1">
    <source>
        <dbReference type="EMBL" id="CFE47621.1"/>
    </source>
</evidence>
<name>A0A654TI88_MYCTX</name>
<evidence type="ECO:0000313" key="4">
    <source>
        <dbReference type="Proteomes" id="UP000048289"/>
    </source>
</evidence>
<proteinExistence type="predicted"/>
<dbReference type="EMBL" id="CFOH01000618">
    <property type="protein sequence ID" value="CFE63352.1"/>
    <property type="molecule type" value="Genomic_DNA"/>
</dbReference>
<organism evidence="1 4">
    <name type="scientific">Mycobacterium tuberculosis</name>
    <dbReference type="NCBI Taxonomy" id="1773"/>
    <lineage>
        <taxon>Bacteria</taxon>
        <taxon>Bacillati</taxon>
        <taxon>Actinomycetota</taxon>
        <taxon>Actinomycetes</taxon>
        <taxon>Mycobacteriales</taxon>
        <taxon>Mycobacteriaceae</taxon>
        <taxon>Mycobacterium</taxon>
        <taxon>Mycobacterium tuberculosis complex</taxon>
    </lineage>
</organism>
<gene>
    <name evidence="1" type="ORF">ERS007681_04381</name>
    <name evidence="2" type="ORF">ERS007688_03116</name>
</gene>
<evidence type="ECO:0000313" key="3">
    <source>
        <dbReference type="Proteomes" id="UP000046947"/>
    </source>
</evidence>
<dbReference type="EMBL" id="CFOE01001042">
    <property type="protein sequence ID" value="CFE47621.1"/>
    <property type="molecule type" value="Genomic_DNA"/>
</dbReference>
<dbReference type="AlphaFoldDB" id="A0A654TI88"/>